<dbReference type="InterPro" id="IPR009936">
    <property type="entry name" value="DUF1468"/>
</dbReference>
<name>V4R909_9HYPH</name>
<gene>
    <name evidence="3" type="ORF">N177_3818</name>
</gene>
<evidence type="ECO:0000256" key="1">
    <source>
        <dbReference type="SAM" id="Phobius"/>
    </source>
</evidence>
<keyword evidence="4" id="KW-1185">Reference proteome</keyword>
<evidence type="ECO:0000313" key="4">
    <source>
        <dbReference type="Proteomes" id="UP000017819"/>
    </source>
</evidence>
<feature type="transmembrane region" description="Helical" evidence="1">
    <location>
        <begin position="138"/>
        <end position="157"/>
    </location>
</feature>
<feature type="transmembrane region" description="Helical" evidence="1">
    <location>
        <begin position="50"/>
        <end position="68"/>
    </location>
</feature>
<keyword evidence="1" id="KW-0472">Membrane</keyword>
<reference evidence="3 4" key="1">
    <citation type="journal article" date="2014" name="Genome Announc.">
        <title>Draft Genome Sequence of Lutibaculum baratangense Strain AMV1T, Isolated from a Mud Volcano in Andamans, India.</title>
        <authorList>
            <person name="Singh A."/>
            <person name="Sreenivas A."/>
            <person name="Sathyanarayana Reddy G."/>
            <person name="Pinnaka A.K."/>
            <person name="Shivaji S."/>
        </authorList>
    </citation>
    <scope>NUCLEOTIDE SEQUENCE [LARGE SCALE GENOMIC DNA]</scope>
    <source>
        <strain evidence="3 4">AMV1</strain>
    </source>
</reference>
<dbReference type="AlphaFoldDB" id="V4R909"/>
<feature type="transmembrane region" description="Helical" evidence="1">
    <location>
        <begin position="21"/>
        <end position="38"/>
    </location>
</feature>
<sequence>MMSEQTQDAGAAPAEKPALDANELIIPVAGLIFAVYYISTIWDLPWGAKMSGLLLGVSVLVLCILFLLRSLSAIGAGRITFKVGEVFGTGTLFVRRFGTIALAALYVALMPIFGFALGTFLFLMSAMALLGVRVWKPLVGVPFILAATGYLLFVVALRSRLPEGVVGRLVGSLTGAGN</sequence>
<dbReference type="EMBL" id="AWXZ01000040">
    <property type="protein sequence ID" value="ESR22681.1"/>
    <property type="molecule type" value="Genomic_DNA"/>
</dbReference>
<dbReference type="STRING" id="631454.N177_3818"/>
<dbReference type="Pfam" id="PF07331">
    <property type="entry name" value="TctB"/>
    <property type="match status" value="1"/>
</dbReference>
<accession>V4R909</accession>
<comment type="caution">
    <text evidence="3">The sequence shown here is derived from an EMBL/GenBank/DDBJ whole genome shotgun (WGS) entry which is preliminary data.</text>
</comment>
<organism evidence="3 4">
    <name type="scientific">Lutibaculum baratangense AMV1</name>
    <dbReference type="NCBI Taxonomy" id="631454"/>
    <lineage>
        <taxon>Bacteria</taxon>
        <taxon>Pseudomonadati</taxon>
        <taxon>Pseudomonadota</taxon>
        <taxon>Alphaproteobacteria</taxon>
        <taxon>Hyphomicrobiales</taxon>
        <taxon>Tepidamorphaceae</taxon>
        <taxon>Lutibaculum</taxon>
    </lineage>
</organism>
<evidence type="ECO:0000313" key="3">
    <source>
        <dbReference type="EMBL" id="ESR22681.1"/>
    </source>
</evidence>
<evidence type="ECO:0000259" key="2">
    <source>
        <dbReference type="Pfam" id="PF07331"/>
    </source>
</evidence>
<feature type="domain" description="DUF1468" evidence="2">
    <location>
        <begin position="29"/>
        <end position="162"/>
    </location>
</feature>
<keyword evidence="1" id="KW-1133">Transmembrane helix</keyword>
<keyword evidence="1" id="KW-0812">Transmembrane</keyword>
<proteinExistence type="predicted"/>
<feature type="transmembrane region" description="Helical" evidence="1">
    <location>
        <begin position="103"/>
        <end position="132"/>
    </location>
</feature>
<protein>
    <recommendedName>
        <fullName evidence="2">DUF1468 domain-containing protein</fullName>
    </recommendedName>
</protein>
<dbReference type="Proteomes" id="UP000017819">
    <property type="component" value="Unassembled WGS sequence"/>
</dbReference>